<dbReference type="AlphaFoldDB" id="A0A8H7Z676"/>
<feature type="region of interest" description="Disordered" evidence="1">
    <location>
        <begin position="1"/>
        <end position="57"/>
    </location>
</feature>
<proteinExistence type="predicted"/>
<accession>A0A8H7Z676</accession>
<keyword evidence="2" id="KW-0472">Membrane</keyword>
<feature type="compositionally biased region" description="Basic and acidic residues" evidence="1">
    <location>
        <begin position="14"/>
        <end position="24"/>
    </location>
</feature>
<feature type="compositionally biased region" description="Polar residues" evidence="1">
    <location>
        <begin position="1"/>
        <end position="13"/>
    </location>
</feature>
<gene>
    <name evidence="3" type="ORF">I7I52_01517</name>
</gene>
<evidence type="ECO:0000256" key="2">
    <source>
        <dbReference type="SAM" id="Phobius"/>
    </source>
</evidence>
<feature type="transmembrane region" description="Helical" evidence="2">
    <location>
        <begin position="77"/>
        <end position="99"/>
    </location>
</feature>
<evidence type="ECO:0000313" key="4">
    <source>
        <dbReference type="Proteomes" id="UP000670092"/>
    </source>
</evidence>
<evidence type="ECO:0000256" key="1">
    <source>
        <dbReference type="SAM" id="MobiDB-lite"/>
    </source>
</evidence>
<feature type="transmembrane region" description="Helical" evidence="2">
    <location>
        <begin position="127"/>
        <end position="146"/>
    </location>
</feature>
<dbReference type="EMBL" id="JAEVHI010000001">
    <property type="protein sequence ID" value="KAG5303501.1"/>
    <property type="molecule type" value="Genomic_DNA"/>
</dbReference>
<keyword evidence="2" id="KW-0812">Transmembrane</keyword>
<keyword evidence="2" id="KW-1133">Transmembrane helix</keyword>
<reference evidence="3 4" key="1">
    <citation type="submission" date="2021-01" db="EMBL/GenBank/DDBJ databases">
        <title>Chromosome-level genome assembly of a human fungal pathogen reveals clustering of transcriptionally co-regulated genes.</title>
        <authorList>
            <person name="Voorhies M."/>
            <person name="Cohen S."/>
            <person name="Shea T.P."/>
            <person name="Petrus S."/>
            <person name="Munoz J.F."/>
            <person name="Poplawski S."/>
            <person name="Goldman W.E."/>
            <person name="Michael T."/>
            <person name="Cuomo C.A."/>
            <person name="Sil A."/>
            <person name="Beyhan S."/>
        </authorList>
    </citation>
    <scope>NUCLEOTIDE SEQUENCE [LARGE SCALE GENOMIC DNA]</scope>
    <source>
        <strain evidence="3 4">G184AR</strain>
    </source>
</reference>
<dbReference type="VEuPathDB" id="FungiDB:I7I52_01517"/>
<organism evidence="3 4">
    <name type="scientific">Ajellomyces capsulatus</name>
    <name type="common">Darling's disease fungus</name>
    <name type="synonym">Histoplasma capsulatum</name>
    <dbReference type="NCBI Taxonomy" id="5037"/>
    <lineage>
        <taxon>Eukaryota</taxon>
        <taxon>Fungi</taxon>
        <taxon>Dikarya</taxon>
        <taxon>Ascomycota</taxon>
        <taxon>Pezizomycotina</taxon>
        <taxon>Eurotiomycetes</taxon>
        <taxon>Eurotiomycetidae</taxon>
        <taxon>Onygenales</taxon>
        <taxon>Ajellomycetaceae</taxon>
        <taxon>Histoplasma</taxon>
    </lineage>
</organism>
<evidence type="ECO:0000313" key="3">
    <source>
        <dbReference type="EMBL" id="KAG5303501.1"/>
    </source>
</evidence>
<dbReference type="Proteomes" id="UP000670092">
    <property type="component" value="Unassembled WGS sequence"/>
</dbReference>
<name>A0A8H7Z676_AJECA</name>
<comment type="caution">
    <text evidence="3">The sequence shown here is derived from an EMBL/GenBank/DDBJ whole genome shotgun (WGS) entry which is preliminary data.</text>
</comment>
<sequence>MHSCSPIHTLSQKNDSRDHDHDPAPKNTKTKNTKRGPGDSCPVFETEPAGPVNPSPCSLQNLGIEDENLGRGGLNSWYLFSISVNITIMMQGEFFFFFFNKSEHCEQLGKILRAREEVEGTSSVRRVSRPTASLALVIPVIFIYRYRYIFHRLFQSTCRVIFIILADLHRAQAAGSRNIIKKGVDCT</sequence>
<protein>
    <submittedName>
        <fullName evidence="3">Uncharacterized protein</fullName>
    </submittedName>
</protein>